<comment type="caution">
    <text evidence="1">The sequence shown here is derived from an EMBL/GenBank/DDBJ whole genome shotgun (WGS) entry which is preliminary data.</text>
</comment>
<protein>
    <submittedName>
        <fullName evidence="1">Uncharacterized protein</fullName>
    </submittedName>
</protein>
<keyword evidence="2" id="KW-1185">Reference proteome</keyword>
<evidence type="ECO:0000313" key="2">
    <source>
        <dbReference type="Proteomes" id="UP001183643"/>
    </source>
</evidence>
<dbReference type="Proteomes" id="UP001183643">
    <property type="component" value="Unassembled WGS sequence"/>
</dbReference>
<dbReference type="AlphaFoldDB" id="A0AAE3YSG2"/>
<name>A0AAE3YSG2_9ACTN</name>
<accession>A0AAE3YSG2</accession>
<gene>
    <name evidence="1" type="ORF">J2S41_005906</name>
</gene>
<dbReference type="EMBL" id="JAVDYB010000001">
    <property type="protein sequence ID" value="MDR7279128.1"/>
    <property type="molecule type" value="Genomic_DNA"/>
</dbReference>
<sequence length="82" mass="8710">MSDQHAFRGDGPDEVAQRATDRLATSLEAVGFDVGEDFPQLSSVSTFGYGPPVRVGRISTETASRLCDVLARVPPAEEAATE</sequence>
<proteinExistence type="predicted"/>
<organism evidence="1 2">
    <name type="scientific">Catenuloplanes atrovinosus</name>
    <dbReference type="NCBI Taxonomy" id="137266"/>
    <lineage>
        <taxon>Bacteria</taxon>
        <taxon>Bacillati</taxon>
        <taxon>Actinomycetota</taxon>
        <taxon>Actinomycetes</taxon>
        <taxon>Micromonosporales</taxon>
        <taxon>Micromonosporaceae</taxon>
        <taxon>Catenuloplanes</taxon>
    </lineage>
</organism>
<reference evidence="1" key="1">
    <citation type="submission" date="2023-07" db="EMBL/GenBank/DDBJ databases">
        <title>Sequencing the genomes of 1000 actinobacteria strains.</title>
        <authorList>
            <person name="Klenk H.-P."/>
        </authorList>
    </citation>
    <scope>NUCLEOTIDE SEQUENCE</scope>
    <source>
        <strain evidence="1">DSM 44707</strain>
    </source>
</reference>
<evidence type="ECO:0000313" key="1">
    <source>
        <dbReference type="EMBL" id="MDR7279128.1"/>
    </source>
</evidence>
<dbReference type="RefSeq" id="WP_310372488.1">
    <property type="nucleotide sequence ID" value="NZ_JAVDYB010000001.1"/>
</dbReference>